<dbReference type="Gene3D" id="3.40.50.720">
    <property type="entry name" value="NAD(P)-binding Rossmann-like Domain"/>
    <property type="match status" value="1"/>
</dbReference>
<keyword evidence="3" id="KW-1185">Reference proteome</keyword>
<organism evidence="2 3">
    <name type="scientific">Luteibacter jiangsuensis</name>
    <dbReference type="NCBI Taxonomy" id="637577"/>
    <lineage>
        <taxon>Bacteria</taxon>
        <taxon>Pseudomonadati</taxon>
        <taxon>Pseudomonadota</taxon>
        <taxon>Gammaproteobacteria</taxon>
        <taxon>Lysobacterales</taxon>
        <taxon>Rhodanobacteraceae</taxon>
        <taxon>Luteibacter</taxon>
    </lineage>
</organism>
<evidence type="ECO:0000313" key="3">
    <source>
        <dbReference type="Proteomes" id="UP001429601"/>
    </source>
</evidence>
<dbReference type="Gene3D" id="3.90.180.10">
    <property type="entry name" value="Medium-chain alcohol dehydrogenases, catalytic domain"/>
    <property type="match status" value="1"/>
</dbReference>
<dbReference type="PANTHER" id="PTHR11695">
    <property type="entry name" value="ALCOHOL DEHYDROGENASE RELATED"/>
    <property type="match status" value="1"/>
</dbReference>
<dbReference type="RefSeq" id="WP_167126687.1">
    <property type="nucleotide sequence ID" value="NZ_JAAQQR010000005.1"/>
</dbReference>
<dbReference type="Pfam" id="PF13602">
    <property type="entry name" value="ADH_zinc_N_2"/>
    <property type="match status" value="1"/>
</dbReference>
<dbReference type="InterPro" id="IPR011032">
    <property type="entry name" value="GroES-like_sf"/>
</dbReference>
<dbReference type="Pfam" id="PF08240">
    <property type="entry name" value="ADH_N"/>
    <property type="match status" value="1"/>
</dbReference>
<dbReference type="Proteomes" id="UP001429601">
    <property type="component" value="Unassembled WGS sequence"/>
</dbReference>
<dbReference type="SUPFAM" id="SSF51735">
    <property type="entry name" value="NAD(P)-binding Rossmann-fold domains"/>
    <property type="match status" value="1"/>
</dbReference>
<reference evidence="2 3" key="1">
    <citation type="journal article" date="2011" name="Curr. Microbiol.">
        <title>Luteibacter jiangsuensis sp. nov.: a methamidophos-degrading bacterium isolated from a methamidophos-manufacturing factory.</title>
        <authorList>
            <person name="Wang L."/>
            <person name="Wang G.L."/>
            <person name="Li S.P."/>
            <person name="Jiang J.D."/>
        </authorList>
    </citation>
    <scope>NUCLEOTIDE SEQUENCE [LARGE SCALE GENOMIC DNA]</scope>
    <source>
        <strain evidence="2 3">CGMCC 1.10133</strain>
    </source>
</reference>
<protein>
    <submittedName>
        <fullName evidence="2">NADP-dependent oxidoreductase</fullName>
    </submittedName>
</protein>
<dbReference type="InterPro" id="IPR020843">
    <property type="entry name" value="ER"/>
</dbReference>
<dbReference type="SMART" id="SM00829">
    <property type="entry name" value="PKS_ER"/>
    <property type="match status" value="1"/>
</dbReference>
<dbReference type="InterPro" id="IPR050700">
    <property type="entry name" value="YIM1/Zinc_Alcohol_DH_Fams"/>
</dbReference>
<dbReference type="InterPro" id="IPR036291">
    <property type="entry name" value="NAD(P)-bd_dom_sf"/>
</dbReference>
<dbReference type="CDD" id="cd05289">
    <property type="entry name" value="MDR_like_2"/>
    <property type="match status" value="1"/>
</dbReference>
<proteinExistence type="predicted"/>
<dbReference type="EMBL" id="JAAQQR010000005">
    <property type="protein sequence ID" value="NID05662.1"/>
    <property type="molecule type" value="Genomic_DNA"/>
</dbReference>
<gene>
    <name evidence="2" type="ORF">HBF26_12250</name>
</gene>
<comment type="caution">
    <text evidence="2">The sequence shown here is derived from an EMBL/GenBank/DDBJ whole genome shotgun (WGS) entry which is preliminary data.</text>
</comment>
<dbReference type="PANTHER" id="PTHR11695:SF294">
    <property type="entry name" value="RETICULON-4-INTERACTING PROTEIN 1, MITOCHONDRIAL"/>
    <property type="match status" value="1"/>
</dbReference>
<feature type="domain" description="Enoyl reductase (ER)" evidence="1">
    <location>
        <begin position="12"/>
        <end position="315"/>
    </location>
</feature>
<accession>A0ABX0Q5J5</accession>
<evidence type="ECO:0000259" key="1">
    <source>
        <dbReference type="SMART" id="SM00829"/>
    </source>
</evidence>
<evidence type="ECO:0000313" key="2">
    <source>
        <dbReference type="EMBL" id="NID05662.1"/>
    </source>
</evidence>
<dbReference type="SUPFAM" id="SSF50129">
    <property type="entry name" value="GroES-like"/>
    <property type="match status" value="1"/>
</dbReference>
<sequence length="329" mass="34853">MKAAWIMAPSAGDFSITVGDADAPVLADDRILVDVETVGLTFDEPKWGTNGSLPLPDGSMRPLPVIIGHEFAGRVARVGSATSGFAVGDRVFGLIDFWRNGAAADQASVLPGEIAHVPAAVSSIDACTLPIGALTAWQALFDFAQLKKGETVLIHGGAGAVGTFAIQLAKDAGARVIATARGQAAMALCRALGADHAIDTSVERFEDVAGPVDVVFDTVGHELLERSWSFLRRGGRLVTISGEAEDAPSPERAAALGIEAYWFIVEPNPKQLDQIVKKVEEGRIAVQIDRCYPLSDAHRAFVEAENRARQGKTILVVRESRAQSVPARP</sequence>
<dbReference type="InterPro" id="IPR013154">
    <property type="entry name" value="ADH-like_N"/>
</dbReference>
<name>A0ABX0Q5J5_9GAMM</name>